<sequence length="307" mass="33767">MDYHLLEYFLRVAERGSINRSAQELHLSQSALSRHMATLEHSLGASLFHRTRGGVTLTEAGELLAQRAGPILRQLTLLKEQVGDKAAGQLAVGLPASWHHIFTADFITQGINDMPGVKLRIFEGASNALSDHMSAGLVDLAVLPFKSASMSSYAQTKLLREPTVLVGPESACLKPDEILDTSRLAGLPLVLVNRPNGLRMQVENALARSESRFNLIAEADTVAIGLVMARRAGAYIVLPACALFDQEVCKGLSWSPLKGIYLTWSLYVNEARTHSLAVREGRRLIVELVSQHFRQRHLLPDDVQMFV</sequence>
<dbReference type="SUPFAM" id="SSF53850">
    <property type="entry name" value="Periplasmic binding protein-like II"/>
    <property type="match status" value="1"/>
</dbReference>
<name>A0ABS8CCN1_9BURK</name>
<dbReference type="Proteomes" id="UP000776983">
    <property type="component" value="Unassembled WGS sequence"/>
</dbReference>
<evidence type="ECO:0000256" key="3">
    <source>
        <dbReference type="ARBA" id="ARBA00023125"/>
    </source>
</evidence>
<keyword evidence="4" id="KW-0804">Transcription</keyword>
<dbReference type="Gene3D" id="3.40.190.290">
    <property type="match status" value="1"/>
</dbReference>
<protein>
    <submittedName>
        <fullName evidence="6">LysR family transcriptional regulator</fullName>
    </submittedName>
</protein>
<evidence type="ECO:0000256" key="2">
    <source>
        <dbReference type="ARBA" id="ARBA00023015"/>
    </source>
</evidence>
<dbReference type="InterPro" id="IPR036390">
    <property type="entry name" value="WH_DNA-bd_sf"/>
</dbReference>
<dbReference type="SUPFAM" id="SSF46785">
    <property type="entry name" value="Winged helix' DNA-binding domain"/>
    <property type="match status" value="1"/>
</dbReference>
<comment type="similarity">
    <text evidence="1">Belongs to the LysR transcriptional regulatory family.</text>
</comment>
<accession>A0ABS8CCN1</accession>
<dbReference type="InterPro" id="IPR050950">
    <property type="entry name" value="HTH-type_LysR_regulators"/>
</dbReference>
<dbReference type="Pfam" id="PF03466">
    <property type="entry name" value="LysR_substrate"/>
    <property type="match status" value="1"/>
</dbReference>
<evidence type="ECO:0000313" key="6">
    <source>
        <dbReference type="EMBL" id="MCB5363788.1"/>
    </source>
</evidence>
<dbReference type="InterPro" id="IPR005119">
    <property type="entry name" value="LysR_subst-bd"/>
</dbReference>
<dbReference type="PANTHER" id="PTHR30419:SF8">
    <property type="entry name" value="NITROGEN ASSIMILATION TRANSCRIPTIONAL ACTIVATOR-RELATED"/>
    <property type="match status" value="1"/>
</dbReference>
<dbReference type="PRINTS" id="PR00039">
    <property type="entry name" value="HTHLYSR"/>
</dbReference>
<reference evidence="6 7" key="1">
    <citation type="submission" date="2020-07" db="EMBL/GenBank/DDBJ databases">
        <title>Pusillimonas sp. nov., isolated from poultry manure in Taiwan.</title>
        <authorList>
            <person name="Lin S.-Y."/>
            <person name="Tang Y.-S."/>
            <person name="Young C.-C."/>
        </authorList>
    </citation>
    <scope>NUCLEOTIDE SEQUENCE [LARGE SCALE GENOMIC DNA]</scope>
    <source>
        <strain evidence="6 7">CC-YST705</strain>
    </source>
</reference>
<comment type="caution">
    <text evidence="6">The sequence shown here is derived from an EMBL/GenBank/DDBJ whole genome shotgun (WGS) entry which is preliminary data.</text>
</comment>
<gene>
    <name evidence="6" type="ORF">H0484_08510</name>
</gene>
<keyword evidence="7" id="KW-1185">Reference proteome</keyword>
<keyword evidence="3" id="KW-0238">DNA-binding</keyword>
<keyword evidence="2" id="KW-0805">Transcription regulation</keyword>
<dbReference type="EMBL" id="JACDXW010000004">
    <property type="protein sequence ID" value="MCB5363788.1"/>
    <property type="molecule type" value="Genomic_DNA"/>
</dbReference>
<dbReference type="InterPro" id="IPR036388">
    <property type="entry name" value="WH-like_DNA-bd_sf"/>
</dbReference>
<dbReference type="InterPro" id="IPR000847">
    <property type="entry name" value="LysR_HTH_N"/>
</dbReference>
<evidence type="ECO:0000259" key="5">
    <source>
        <dbReference type="PROSITE" id="PS50931"/>
    </source>
</evidence>
<evidence type="ECO:0000256" key="4">
    <source>
        <dbReference type="ARBA" id="ARBA00023163"/>
    </source>
</evidence>
<evidence type="ECO:0000256" key="1">
    <source>
        <dbReference type="ARBA" id="ARBA00009437"/>
    </source>
</evidence>
<dbReference type="PANTHER" id="PTHR30419">
    <property type="entry name" value="HTH-TYPE TRANSCRIPTIONAL REGULATOR YBHD"/>
    <property type="match status" value="1"/>
</dbReference>
<dbReference type="Pfam" id="PF00126">
    <property type="entry name" value="HTH_1"/>
    <property type="match status" value="1"/>
</dbReference>
<proteinExistence type="inferred from homology"/>
<dbReference type="RefSeq" id="WP_226954158.1">
    <property type="nucleotide sequence ID" value="NZ_JACDXW010000004.1"/>
</dbReference>
<evidence type="ECO:0000313" key="7">
    <source>
        <dbReference type="Proteomes" id="UP000776983"/>
    </source>
</evidence>
<organism evidence="6 7">
    <name type="scientific">Mesopusillimonas faecipullorum</name>
    <dbReference type="NCBI Taxonomy" id="2755040"/>
    <lineage>
        <taxon>Bacteria</taxon>
        <taxon>Pseudomonadati</taxon>
        <taxon>Pseudomonadota</taxon>
        <taxon>Betaproteobacteria</taxon>
        <taxon>Burkholderiales</taxon>
        <taxon>Alcaligenaceae</taxon>
        <taxon>Mesopusillimonas</taxon>
    </lineage>
</organism>
<dbReference type="Gene3D" id="1.10.10.10">
    <property type="entry name" value="Winged helix-like DNA-binding domain superfamily/Winged helix DNA-binding domain"/>
    <property type="match status" value="1"/>
</dbReference>
<dbReference type="PROSITE" id="PS50931">
    <property type="entry name" value="HTH_LYSR"/>
    <property type="match status" value="1"/>
</dbReference>
<feature type="domain" description="HTH lysR-type" evidence="5">
    <location>
        <begin position="1"/>
        <end position="58"/>
    </location>
</feature>